<feature type="compositionally biased region" description="Basic and acidic residues" evidence="1">
    <location>
        <begin position="215"/>
        <end position="229"/>
    </location>
</feature>
<reference evidence="2" key="1">
    <citation type="journal article" date="2014" name="Nat. Commun.">
        <title>The emerging biofuel crop Camelina sativa retains a highly undifferentiated hexaploid genome structure.</title>
        <authorList>
            <person name="Kagale S."/>
            <person name="Koh C."/>
            <person name="Nixon J."/>
            <person name="Bollina V."/>
            <person name="Clarke W.E."/>
            <person name="Tuteja R."/>
            <person name="Spillane C."/>
            <person name="Robinson S.J."/>
            <person name="Links M.G."/>
            <person name="Clarke C."/>
            <person name="Higgins E.E."/>
            <person name="Huebert T."/>
            <person name="Sharpe A.G."/>
            <person name="Parkin I.A."/>
        </authorList>
    </citation>
    <scope>NUCLEOTIDE SEQUENCE [LARGE SCALE GENOMIC DNA]</scope>
    <source>
        <strain evidence="2">cv. DH55</strain>
    </source>
</reference>
<protein>
    <submittedName>
        <fullName evidence="3">Uncharacterized protein LOC104752997 isoform X1</fullName>
    </submittedName>
</protein>
<evidence type="ECO:0000313" key="2">
    <source>
        <dbReference type="Proteomes" id="UP000694864"/>
    </source>
</evidence>
<sequence>MLRQLPQTITADVTPDWLPVGWIVHSTVLRRGRHTKTYTQLRTGKKLSTKDQVLDYIQMEKIREKRESGIEKKKATLKALQDIETAMERPWWLRDERQAEWRIGGSVGGVPYKEMNVNAPNDFKTHSKETVPLDENTVVSEDSSGEEYETGCNEITYVIDEDEEDLSEGEYVENVENCSNISSIPLRSQPERMHKFESRAKTQCVFEDEDMSSDSDTKLPEAETSKEENGVGETGSLTVEINLDCEPASDSLVENKSGTEGIRTRNIEIIDLESDLIHICDSSKVVEVTQESGDTSEEPLQAQAAHEQGDTSEEALKAQAAHDPGDTSEEPLKAQAVEKSGDKGEEILNAQAAWEEPVNEWRRSVFFPYRETPSHSVLVFDDSNARSSVEDLSNTVELGSILQEKNISGSKKRKKNTETCSSKNIKKKGIEAPTKKLQRGKTPPSKPHGKKGSSSVNMAKKPDVWPEPCPNFPFEPLTRSFQVEDDSVIRRHLEQQFAAPGSAEGNLPLPDFGLPNFSNIQISLNEEPASKKKKSPDPPCVQVENSSLHSCSSIGTSILQIVAGN</sequence>
<dbReference type="InterPro" id="IPR038945">
    <property type="entry name" value="MBD13-like"/>
</dbReference>
<dbReference type="PANTHER" id="PTHR34067:SF20">
    <property type="entry name" value="OS08G0206700 PROTEIN"/>
    <property type="match status" value="1"/>
</dbReference>
<keyword evidence="2" id="KW-1185">Reference proteome</keyword>
<dbReference type="Proteomes" id="UP000694864">
    <property type="component" value="Chromosome 16"/>
</dbReference>
<feature type="region of interest" description="Disordered" evidence="1">
    <location>
        <begin position="408"/>
        <end position="468"/>
    </location>
</feature>
<evidence type="ECO:0000256" key="1">
    <source>
        <dbReference type="SAM" id="MobiDB-lite"/>
    </source>
</evidence>
<proteinExistence type="predicted"/>
<dbReference type="RefSeq" id="XP_010473561.1">
    <property type="nucleotide sequence ID" value="XM_010475259.2"/>
</dbReference>
<feature type="region of interest" description="Disordered" evidence="1">
    <location>
        <begin position="203"/>
        <end position="234"/>
    </location>
</feature>
<dbReference type="GeneID" id="104752997"/>
<name>A0ABM0WN86_CAMSA</name>
<feature type="region of interest" description="Disordered" evidence="1">
    <location>
        <begin position="524"/>
        <end position="546"/>
    </location>
</feature>
<dbReference type="PANTHER" id="PTHR34067">
    <property type="entry name" value="OS04G0193200 PROTEIN"/>
    <property type="match status" value="1"/>
</dbReference>
<gene>
    <name evidence="3" type="primary">LOC104752997</name>
</gene>
<accession>A0ABM0WN86</accession>
<evidence type="ECO:0000313" key="3">
    <source>
        <dbReference type="RefSeq" id="XP_010473561.1"/>
    </source>
</evidence>
<reference evidence="3" key="2">
    <citation type="submission" date="2025-08" db="UniProtKB">
        <authorList>
            <consortium name="RefSeq"/>
        </authorList>
    </citation>
    <scope>IDENTIFICATION</scope>
    <source>
        <tissue evidence="3">Leaf</tissue>
    </source>
</reference>
<organism evidence="2 3">
    <name type="scientific">Camelina sativa</name>
    <name type="common">False flax</name>
    <name type="synonym">Myagrum sativum</name>
    <dbReference type="NCBI Taxonomy" id="90675"/>
    <lineage>
        <taxon>Eukaryota</taxon>
        <taxon>Viridiplantae</taxon>
        <taxon>Streptophyta</taxon>
        <taxon>Embryophyta</taxon>
        <taxon>Tracheophyta</taxon>
        <taxon>Spermatophyta</taxon>
        <taxon>Magnoliopsida</taxon>
        <taxon>eudicotyledons</taxon>
        <taxon>Gunneridae</taxon>
        <taxon>Pentapetalae</taxon>
        <taxon>rosids</taxon>
        <taxon>malvids</taxon>
        <taxon>Brassicales</taxon>
        <taxon>Brassicaceae</taxon>
        <taxon>Camelineae</taxon>
        <taxon>Camelina</taxon>
    </lineage>
</organism>
<feature type="region of interest" description="Disordered" evidence="1">
    <location>
        <begin position="288"/>
        <end position="331"/>
    </location>
</feature>